<dbReference type="OrthoDB" id="661223at2"/>
<dbReference type="RefSeq" id="WP_055637150.1">
    <property type="nucleotide sequence ID" value="NZ_JBIRRP010000022.1"/>
</dbReference>
<gene>
    <name evidence="1" type="ORF">AQJ64_16995</name>
</gene>
<keyword evidence="2" id="KW-1185">Reference proteome</keyword>
<evidence type="ECO:0000313" key="1">
    <source>
        <dbReference type="EMBL" id="KUN83666.1"/>
    </source>
</evidence>
<dbReference type="STRING" id="1943.AQJ64_16995"/>
<name>A0A124I3H3_9ACTN</name>
<proteinExistence type="predicted"/>
<protein>
    <submittedName>
        <fullName evidence="1">Uncharacterized protein</fullName>
    </submittedName>
</protein>
<dbReference type="Proteomes" id="UP000052982">
    <property type="component" value="Unassembled WGS sequence"/>
</dbReference>
<dbReference type="AlphaFoldDB" id="A0A124I3H3"/>
<evidence type="ECO:0000313" key="2">
    <source>
        <dbReference type="Proteomes" id="UP000052982"/>
    </source>
</evidence>
<reference evidence="1 2" key="1">
    <citation type="submission" date="2015-10" db="EMBL/GenBank/DDBJ databases">
        <title>Draft genome sequence of Streptomyces griseoruber DSM 40281, type strain for the species Streptomyces griseoruber.</title>
        <authorList>
            <person name="Ruckert C."/>
            <person name="Winkler A."/>
            <person name="Kalinowski J."/>
            <person name="Kampfer P."/>
            <person name="Glaeser S."/>
        </authorList>
    </citation>
    <scope>NUCLEOTIDE SEQUENCE [LARGE SCALE GENOMIC DNA]</scope>
    <source>
        <strain evidence="1 2">DSM 40281</strain>
    </source>
</reference>
<sequence>MTGRTDAVRTPRGALVGVDPANPLAGLVVFQYNPDEMTRRLVARTPEGDEGAGGARSEALRLTGAPIETISLAVEVDATDQLADADPEAVLLGIHPQLAALEMLLYPKSSVVLENMALTAVGTIELVPTEAPLTLLVWGAGRVLPVRLTSFSITEQAYDTQLNPIRARADLELRVLSYSDLSVTSPGHHLFLAHQIAKETMATLSARSAAGRAVTGGIGGVFR</sequence>
<dbReference type="EMBL" id="LMWW01000021">
    <property type="protein sequence ID" value="KUN83666.1"/>
    <property type="molecule type" value="Genomic_DNA"/>
</dbReference>
<accession>A0A124I3H3</accession>
<comment type="caution">
    <text evidence="1">The sequence shown here is derived from an EMBL/GenBank/DDBJ whole genome shotgun (WGS) entry which is preliminary data.</text>
</comment>
<organism evidence="1 2">
    <name type="scientific">Streptomyces griseoruber</name>
    <dbReference type="NCBI Taxonomy" id="1943"/>
    <lineage>
        <taxon>Bacteria</taxon>
        <taxon>Bacillati</taxon>
        <taxon>Actinomycetota</taxon>
        <taxon>Actinomycetes</taxon>
        <taxon>Kitasatosporales</taxon>
        <taxon>Streptomycetaceae</taxon>
        <taxon>Streptomyces</taxon>
    </lineage>
</organism>